<dbReference type="Proteomes" id="UP000887565">
    <property type="component" value="Unplaced"/>
</dbReference>
<feature type="region of interest" description="Disordered" evidence="1">
    <location>
        <begin position="36"/>
        <end position="56"/>
    </location>
</feature>
<sequence length="197" mass="21681">MSIVLKISRTSLKFLDNSIKLRLIADKALDAEAVSDIDSDRTKTPGGDLDDDNDKSIASNSIIDDTMWDDAPALNDPQVVMPEFLDDPSAKGQGLSLQPKTKLIVTQELSTCFEETKAGKEHNAQMAIPDCNVAIAPAVDDNLRLFLERANKWPVHKDERLCNVNQALLESAFPLIAILNEIEMAICPSSKRQYATV</sequence>
<dbReference type="AlphaFoldDB" id="A0A915IWK7"/>
<keyword evidence="2" id="KW-1185">Reference proteome</keyword>
<organism evidence="2 3">
    <name type="scientific">Romanomermis culicivorax</name>
    <name type="common">Nematode worm</name>
    <dbReference type="NCBI Taxonomy" id="13658"/>
    <lineage>
        <taxon>Eukaryota</taxon>
        <taxon>Metazoa</taxon>
        <taxon>Ecdysozoa</taxon>
        <taxon>Nematoda</taxon>
        <taxon>Enoplea</taxon>
        <taxon>Dorylaimia</taxon>
        <taxon>Mermithida</taxon>
        <taxon>Mermithoidea</taxon>
        <taxon>Mermithidae</taxon>
        <taxon>Romanomermis</taxon>
    </lineage>
</organism>
<evidence type="ECO:0000256" key="1">
    <source>
        <dbReference type="SAM" id="MobiDB-lite"/>
    </source>
</evidence>
<evidence type="ECO:0000313" key="3">
    <source>
        <dbReference type="WBParaSite" id="nRc.2.0.1.t18580-RA"/>
    </source>
</evidence>
<proteinExistence type="predicted"/>
<evidence type="ECO:0000313" key="2">
    <source>
        <dbReference type="Proteomes" id="UP000887565"/>
    </source>
</evidence>
<reference evidence="3" key="1">
    <citation type="submission" date="2022-11" db="UniProtKB">
        <authorList>
            <consortium name="WormBaseParasite"/>
        </authorList>
    </citation>
    <scope>IDENTIFICATION</scope>
</reference>
<name>A0A915IWK7_ROMCU</name>
<accession>A0A915IWK7</accession>
<dbReference type="WBParaSite" id="nRc.2.0.1.t18580-RA">
    <property type="protein sequence ID" value="nRc.2.0.1.t18580-RA"/>
    <property type="gene ID" value="nRc.2.0.1.g18580"/>
</dbReference>
<protein>
    <submittedName>
        <fullName evidence="3">Uncharacterized protein</fullName>
    </submittedName>
</protein>